<dbReference type="InterPro" id="IPR002748">
    <property type="entry name" value="CbiD"/>
</dbReference>
<dbReference type="NCBIfam" id="TIGR00312">
    <property type="entry name" value="cbiD"/>
    <property type="match status" value="1"/>
</dbReference>
<accession>A0A2Z2H7Z1</accession>
<dbReference type="InterPro" id="IPR036074">
    <property type="entry name" value="CbiD_sf"/>
</dbReference>
<protein>
    <recommendedName>
        <fullName evidence="5">Cobalt-precorrin-5B C(1)-methyltransferase</fullName>
        <ecNumber evidence="5">2.1.1.195</ecNumber>
    </recommendedName>
    <alternativeName>
        <fullName evidence="5">Cobalt-precorrin-6A synthase</fullName>
    </alternativeName>
</protein>
<comment type="catalytic activity">
    <reaction evidence="5">
        <text>Co-precorrin-5B + S-adenosyl-L-methionine = Co-precorrin-6A + S-adenosyl-L-homocysteine</text>
        <dbReference type="Rhea" id="RHEA:26285"/>
        <dbReference type="ChEBI" id="CHEBI:57856"/>
        <dbReference type="ChEBI" id="CHEBI:59789"/>
        <dbReference type="ChEBI" id="CHEBI:60063"/>
        <dbReference type="ChEBI" id="CHEBI:60064"/>
        <dbReference type="EC" id="2.1.1.195"/>
    </reaction>
</comment>
<dbReference type="UniPathway" id="UPA00148">
    <property type="reaction ID" value="UER00227"/>
</dbReference>
<proteinExistence type="inferred from homology"/>
<dbReference type="AlphaFoldDB" id="A0A2Z2H7Z1"/>
<dbReference type="Proteomes" id="UP000250025">
    <property type="component" value="Chromosome"/>
</dbReference>
<dbReference type="PANTHER" id="PTHR35863">
    <property type="entry name" value="COBALT-PRECORRIN-5B C(1)-METHYLTRANSFERASE"/>
    <property type="match status" value="1"/>
</dbReference>
<feature type="signal peptide" evidence="6">
    <location>
        <begin position="1"/>
        <end position="27"/>
    </location>
</feature>
<gene>
    <name evidence="5" type="primary">cbiD</name>
    <name evidence="7" type="ORF">B9G99_09065</name>
</gene>
<evidence type="ECO:0000313" key="7">
    <source>
        <dbReference type="EMBL" id="ARS53016.1"/>
    </source>
</evidence>
<evidence type="ECO:0000256" key="6">
    <source>
        <dbReference type="SAM" id="SignalP"/>
    </source>
</evidence>
<keyword evidence="2 5" id="KW-0489">Methyltransferase</keyword>
<organism evidence="7 8">
    <name type="scientific">Kushneria konosiri</name>
    <dbReference type="NCBI Taxonomy" id="698828"/>
    <lineage>
        <taxon>Bacteria</taxon>
        <taxon>Pseudomonadati</taxon>
        <taxon>Pseudomonadota</taxon>
        <taxon>Gammaproteobacteria</taxon>
        <taxon>Oceanospirillales</taxon>
        <taxon>Halomonadaceae</taxon>
        <taxon>Kushneria</taxon>
    </lineage>
</organism>
<dbReference type="GO" id="GO:0019251">
    <property type="term" value="P:anaerobic cobalamin biosynthetic process"/>
    <property type="evidence" value="ECO:0007669"/>
    <property type="project" value="UniProtKB-UniRule"/>
</dbReference>
<dbReference type="KEGG" id="kus:B9G99_09065"/>
<dbReference type="GO" id="GO:0032259">
    <property type="term" value="P:methylation"/>
    <property type="evidence" value="ECO:0007669"/>
    <property type="project" value="UniProtKB-KW"/>
</dbReference>
<dbReference type="SUPFAM" id="SSF111342">
    <property type="entry name" value="CbiD-like"/>
    <property type="match status" value="1"/>
</dbReference>
<feature type="chain" id="PRO_5016366228" description="Cobalt-precorrin-5B C(1)-methyltransferase" evidence="6">
    <location>
        <begin position="28"/>
        <end position="366"/>
    </location>
</feature>
<dbReference type="EMBL" id="CP021323">
    <property type="protein sequence ID" value="ARS53016.1"/>
    <property type="molecule type" value="Genomic_DNA"/>
</dbReference>
<evidence type="ECO:0000256" key="4">
    <source>
        <dbReference type="ARBA" id="ARBA00022691"/>
    </source>
</evidence>
<reference evidence="7 8" key="1">
    <citation type="journal article" date="2017" name="Int. J. Syst. Evol. Microbiol.">
        <title>Kushneria konosiri sp. nov., isolated from the Korean salt-fermented seafood Daemi-jeot.</title>
        <authorList>
            <person name="Yun J.H."/>
            <person name="Park S.K."/>
            <person name="Lee J.Y."/>
            <person name="Jung M.J."/>
            <person name="Bae J.W."/>
        </authorList>
    </citation>
    <scope>NUCLEOTIDE SEQUENCE [LARGE SCALE GENOMIC DNA]</scope>
    <source>
        <strain evidence="7 8">X49</strain>
    </source>
</reference>
<dbReference type="RefSeq" id="WP_086621798.1">
    <property type="nucleotide sequence ID" value="NZ_CP021323.1"/>
</dbReference>
<comment type="function">
    <text evidence="5">Catalyzes the methylation of C-1 in cobalt-precorrin-5B to form cobalt-precorrin-6A.</text>
</comment>
<dbReference type="PIRSF" id="PIRSF026782">
    <property type="entry name" value="CbiD"/>
    <property type="match status" value="1"/>
</dbReference>
<keyword evidence="3 5" id="KW-0808">Transferase</keyword>
<evidence type="ECO:0000256" key="5">
    <source>
        <dbReference type="HAMAP-Rule" id="MF_00787"/>
    </source>
</evidence>
<dbReference type="NCBIfam" id="NF000849">
    <property type="entry name" value="PRK00075.1-1"/>
    <property type="match status" value="1"/>
</dbReference>
<name>A0A2Z2H7Z1_9GAMM</name>
<evidence type="ECO:0000256" key="1">
    <source>
        <dbReference type="ARBA" id="ARBA00022573"/>
    </source>
</evidence>
<dbReference type="HAMAP" id="MF_00787">
    <property type="entry name" value="CbiD"/>
    <property type="match status" value="1"/>
</dbReference>
<keyword evidence="1 5" id="KW-0169">Cobalamin biosynthesis</keyword>
<dbReference type="GO" id="GO:0043780">
    <property type="term" value="F:cobalt-precorrin-5B C1-methyltransferase activity"/>
    <property type="evidence" value="ECO:0007669"/>
    <property type="project" value="RHEA"/>
</dbReference>
<evidence type="ECO:0000256" key="2">
    <source>
        <dbReference type="ARBA" id="ARBA00022603"/>
    </source>
</evidence>
<comment type="similarity">
    <text evidence="5">Belongs to the CbiD family.</text>
</comment>
<keyword evidence="6" id="KW-0732">Signal</keyword>
<sequence length="366" mass="38252">MTQERAPLKRGWTTGCCATAAARAAYAALLCGEFPDPVAITLPRGQTPSFALAVHEHGDGWAMAGIIKDAGDDPDATHGVLVRATVRPLKAGSGLVFKAGPGVGTVTRPGLPIPPGEPAINPVPRRMIRQALEAVAHEAPGHHQVDLEVTIAIDDGERIALDTLNGRLGIVGGLSILGTTGIVIPFSCSAWIHSIHRGIDVARARGLPHIAGSTGSTSETAVQAHYGLEESALIEMGDFVGGMLKYLRKHPVPRVTIAGGIAKMAKLGQGMLDVHSKRGVIDLERLARLTRETGGDNDLFERIAGANSGLEAFELASDAGIALGDRLAESALNCAAQVIQHSGIELDVMVFDRQGQCVGHSSLQDC</sequence>
<evidence type="ECO:0000256" key="3">
    <source>
        <dbReference type="ARBA" id="ARBA00022679"/>
    </source>
</evidence>
<dbReference type="Pfam" id="PF01888">
    <property type="entry name" value="CbiD"/>
    <property type="match status" value="1"/>
</dbReference>
<evidence type="ECO:0000313" key="8">
    <source>
        <dbReference type="Proteomes" id="UP000250025"/>
    </source>
</evidence>
<keyword evidence="4 5" id="KW-0949">S-adenosyl-L-methionine</keyword>
<dbReference type="OrthoDB" id="6439987at2"/>
<keyword evidence="8" id="KW-1185">Reference proteome</keyword>
<dbReference type="PANTHER" id="PTHR35863:SF1">
    <property type="entry name" value="COBALT-PRECORRIN-5B C(1)-METHYLTRANSFERASE"/>
    <property type="match status" value="1"/>
</dbReference>
<dbReference type="EC" id="2.1.1.195" evidence="5"/>
<dbReference type="Gene3D" id="3.30.2110.10">
    <property type="entry name" value="CbiD-like"/>
    <property type="match status" value="1"/>
</dbReference>
<comment type="pathway">
    <text evidence="5">Cofactor biosynthesis; adenosylcobalamin biosynthesis; cob(II)yrinate a,c-diamide from sirohydrochlorin (anaerobic route): step 6/10.</text>
</comment>